<accession>A0A7K5W1P2</accession>
<keyword evidence="10" id="KW-0238">DNA-binding</keyword>
<comment type="caution">
    <text evidence="16">The sequence shown here is derived from an EMBL/GenBank/DDBJ whole genome shotgun (WGS) entry which is preliminary data.</text>
</comment>
<feature type="domain" description="Integrase-type" evidence="13">
    <location>
        <begin position="415"/>
        <end position="456"/>
    </location>
</feature>
<dbReference type="InterPro" id="IPR002156">
    <property type="entry name" value="RNaseH_domain"/>
</dbReference>
<evidence type="ECO:0000256" key="5">
    <source>
        <dbReference type="ARBA" id="ARBA00022723"/>
    </source>
</evidence>
<keyword evidence="4" id="KW-0540">Nuclease</keyword>
<dbReference type="GO" id="GO:0035613">
    <property type="term" value="F:RNA stem-loop binding"/>
    <property type="evidence" value="ECO:0007669"/>
    <property type="project" value="TreeGrafter"/>
</dbReference>
<evidence type="ECO:0000256" key="11">
    <source>
        <dbReference type="ARBA" id="ARBA00023268"/>
    </source>
</evidence>
<dbReference type="Gene3D" id="3.30.420.10">
    <property type="entry name" value="Ribonuclease H-like superfamily/Ribonuclease H"/>
    <property type="match status" value="2"/>
</dbReference>
<dbReference type="Pfam" id="PF02022">
    <property type="entry name" value="Integrase_Zn"/>
    <property type="match status" value="1"/>
</dbReference>
<evidence type="ECO:0000259" key="13">
    <source>
        <dbReference type="PROSITE" id="PS50876"/>
    </source>
</evidence>
<evidence type="ECO:0000256" key="12">
    <source>
        <dbReference type="PROSITE-ProRule" id="PRU00450"/>
    </source>
</evidence>
<dbReference type="PANTHER" id="PTHR41694:SF4">
    <property type="entry name" value="ENDOGENOUS RETROVIRUS GROUP K MEMBER 10 POL PROTEIN-RELATED"/>
    <property type="match status" value="1"/>
</dbReference>
<keyword evidence="9" id="KW-0695">RNA-directed DNA polymerase</keyword>
<dbReference type="PROSITE" id="PS50994">
    <property type="entry name" value="INTEGRASE"/>
    <property type="match status" value="1"/>
</dbReference>
<keyword evidence="8" id="KW-0862">Zinc</keyword>
<evidence type="ECO:0000313" key="16">
    <source>
        <dbReference type="EMBL" id="NWU34858.1"/>
    </source>
</evidence>
<evidence type="ECO:0000256" key="2">
    <source>
        <dbReference type="ARBA" id="ARBA00022679"/>
    </source>
</evidence>
<dbReference type="EMBL" id="VYXD01002522">
    <property type="protein sequence ID" value="NWU34858.1"/>
    <property type="molecule type" value="Genomic_DNA"/>
</dbReference>
<dbReference type="InterPro" id="IPR001584">
    <property type="entry name" value="Integrase_cat-core"/>
</dbReference>
<dbReference type="InterPro" id="IPR012337">
    <property type="entry name" value="RNaseH-like_sf"/>
</dbReference>
<evidence type="ECO:0000259" key="15">
    <source>
        <dbReference type="PROSITE" id="PS50994"/>
    </source>
</evidence>
<evidence type="ECO:0000256" key="6">
    <source>
        <dbReference type="ARBA" id="ARBA00022759"/>
    </source>
</evidence>
<evidence type="ECO:0000256" key="10">
    <source>
        <dbReference type="ARBA" id="ARBA00023125"/>
    </source>
</evidence>
<dbReference type="InterPro" id="IPR003308">
    <property type="entry name" value="Integrase_Zn-bd_dom_N"/>
</dbReference>
<feature type="non-terminal residue" evidence="16">
    <location>
        <position position="1"/>
    </location>
</feature>
<evidence type="ECO:0000256" key="9">
    <source>
        <dbReference type="ARBA" id="ARBA00022918"/>
    </source>
</evidence>
<proteinExistence type="predicted"/>
<organism evidence="16 17">
    <name type="scientific">Hylia prasina</name>
    <name type="common">green hylia</name>
    <dbReference type="NCBI Taxonomy" id="208073"/>
    <lineage>
        <taxon>Eukaryota</taxon>
        <taxon>Metazoa</taxon>
        <taxon>Chordata</taxon>
        <taxon>Craniata</taxon>
        <taxon>Vertebrata</taxon>
        <taxon>Euteleostomi</taxon>
        <taxon>Archelosauria</taxon>
        <taxon>Archosauria</taxon>
        <taxon>Dinosauria</taxon>
        <taxon>Saurischia</taxon>
        <taxon>Theropoda</taxon>
        <taxon>Coelurosauria</taxon>
        <taxon>Aves</taxon>
        <taxon>Neognathae</taxon>
        <taxon>Neoaves</taxon>
        <taxon>Telluraves</taxon>
        <taxon>Australaves</taxon>
        <taxon>Passeriformes</taxon>
        <taxon>Sylvioidea</taxon>
        <taxon>Sylviidae</taxon>
        <taxon>Acrocephalinae</taxon>
        <taxon>Hylia</taxon>
    </lineage>
</organism>
<dbReference type="GO" id="GO:0015074">
    <property type="term" value="P:DNA integration"/>
    <property type="evidence" value="ECO:0007669"/>
    <property type="project" value="InterPro"/>
</dbReference>
<dbReference type="Pfam" id="PF00665">
    <property type="entry name" value="rve"/>
    <property type="match status" value="1"/>
</dbReference>
<keyword evidence="3" id="KW-0548">Nucleotidyltransferase</keyword>
<gene>
    <name evidence="16" type="primary">Hervk_0</name>
    <name evidence="16" type="ORF">HYLPRA_R09467</name>
</gene>
<dbReference type="SUPFAM" id="SSF46919">
    <property type="entry name" value="N-terminal Zn binding domain of HIV integrase"/>
    <property type="match status" value="1"/>
</dbReference>
<dbReference type="GO" id="GO:0003677">
    <property type="term" value="F:DNA binding"/>
    <property type="evidence" value="ECO:0007669"/>
    <property type="project" value="UniProtKB-KW"/>
</dbReference>
<dbReference type="GO" id="GO:0004523">
    <property type="term" value="F:RNA-DNA hybrid ribonuclease activity"/>
    <property type="evidence" value="ECO:0007669"/>
    <property type="project" value="InterPro"/>
</dbReference>
<keyword evidence="12" id="KW-0863">Zinc-finger</keyword>
<dbReference type="EC" id="2.7.7.49" evidence="1"/>
<keyword evidence="17" id="KW-1185">Reference proteome</keyword>
<sequence length="587" mass="66303">LALTIDVLTSAGFELQESKIQRMPPWKYLGLQIGRKTIVPQKISIRTQIRTLADAHQLCGALTWVRPWLGLTTEDLAPLFNLLKGGEELCSPRELTPEARTALEKVQTALSQRQAHRCLPDLPYRFIVLGKLPHVHGLIFQWKDDVTTGTQKGQLRDDPLVIIEWVFLSHHRPKRLTSTQELIAELIRKARARIRDLAGVDFGCIHIAIRTQTGQINKATLEHLIQENENLQFALDSFTGQISLIRPAHKLFNSEVQFALNLDTKHSRKPRKPLKALTIFTDASGRSHKSVMTWKDPQTQRWESDIEEIEGSPQVAEWAAVVRAFERFSEPLNIVTDSAYVAGVVARAEQAVLQEVSNEKLYGLLSKLVHLISHREQPYYVMHARSHLELPGFISEGNRRADQLAAPAEIAPVPDLFMQAKMSHELHHQSAPGLVRRFHLTRDQARAIVHACPHCHDQALPTIGAGVNPRGLHSNEVWQTDVTHIAEFGRMKYVHVSIDTFSGSVYASAHTGEASRDVIRHLVMAFSFMGVPKEIKTDNGPGYTSKQLHEFLQKWGVRHKTGILYSPTGQAIVERAHRDIKRVLRQQ</sequence>
<evidence type="ECO:0000256" key="3">
    <source>
        <dbReference type="ARBA" id="ARBA00022695"/>
    </source>
</evidence>
<dbReference type="Pfam" id="PF00075">
    <property type="entry name" value="RNase_H"/>
    <property type="match status" value="1"/>
</dbReference>
<feature type="non-terminal residue" evidence="16">
    <location>
        <position position="587"/>
    </location>
</feature>
<feature type="domain" description="Integrase catalytic" evidence="15">
    <location>
        <begin position="465"/>
        <end position="587"/>
    </location>
</feature>
<dbReference type="InterPro" id="IPR043128">
    <property type="entry name" value="Rev_trsase/Diguanyl_cyclase"/>
</dbReference>
<evidence type="ECO:0000256" key="4">
    <source>
        <dbReference type="ARBA" id="ARBA00022722"/>
    </source>
</evidence>
<keyword evidence="11" id="KW-0511">Multifunctional enzyme</keyword>
<evidence type="ECO:0000313" key="17">
    <source>
        <dbReference type="Proteomes" id="UP000557268"/>
    </source>
</evidence>
<evidence type="ECO:0000256" key="1">
    <source>
        <dbReference type="ARBA" id="ARBA00012493"/>
    </source>
</evidence>
<keyword evidence="6" id="KW-0255">Endonuclease</keyword>
<dbReference type="Proteomes" id="UP000557268">
    <property type="component" value="Unassembled WGS sequence"/>
</dbReference>
<dbReference type="AlphaFoldDB" id="A0A7K5W1P2"/>
<dbReference type="GO" id="GO:0008270">
    <property type="term" value="F:zinc ion binding"/>
    <property type="evidence" value="ECO:0007669"/>
    <property type="project" value="UniProtKB-KW"/>
</dbReference>
<dbReference type="PROSITE" id="PS50876">
    <property type="entry name" value="ZF_INTEGRASE"/>
    <property type="match status" value="1"/>
</dbReference>
<feature type="domain" description="RNase H type-1" evidence="14">
    <location>
        <begin position="273"/>
        <end position="410"/>
    </location>
</feature>
<dbReference type="Pfam" id="PF06817">
    <property type="entry name" value="RVT_thumb"/>
    <property type="match status" value="1"/>
</dbReference>
<keyword evidence="7" id="KW-0378">Hydrolase</keyword>
<dbReference type="InterPro" id="IPR043502">
    <property type="entry name" value="DNA/RNA_pol_sf"/>
</dbReference>
<dbReference type="InterPro" id="IPR036397">
    <property type="entry name" value="RNaseH_sf"/>
</dbReference>
<keyword evidence="5" id="KW-0479">Metal-binding</keyword>
<keyword evidence="2" id="KW-0808">Transferase</keyword>
<dbReference type="Gene3D" id="1.10.10.200">
    <property type="match status" value="1"/>
</dbReference>
<dbReference type="SUPFAM" id="SSF56672">
    <property type="entry name" value="DNA/RNA polymerases"/>
    <property type="match status" value="1"/>
</dbReference>
<name>A0A7K5W1P2_9SYLV</name>
<dbReference type="PANTHER" id="PTHR41694">
    <property type="entry name" value="ENDOGENOUS RETROVIRUS GROUP K MEMBER POL PROTEIN"/>
    <property type="match status" value="1"/>
</dbReference>
<evidence type="ECO:0000256" key="7">
    <source>
        <dbReference type="ARBA" id="ARBA00022801"/>
    </source>
</evidence>
<dbReference type="PROSITE" id="PS50879">
    <property type="entry name" value="RNASE_H_1"/>
    <property type="match status" value="1"/>
</dbReference>
<dbReference type="Gene3D" id="3.30.70.270">
    <property type="match status" value="1"/>
</dbReference>
<evidence type="ECO:0000259" key="14">
    <source>
        <dbReference type="PROSITE" id="PS50879"/>
    </source>
</evidence>
<dbReference type="InterPro" id="IPR017856">
    <property type="entry name" value="Integrase-like_N"/>
</dbReference>
<protein>
    <recommendedName>
        <fullName evidence="1">RNA-directed DNA polymerase</fullName>
        <ecNumber evidence="1">2.7.7.49</ecNumber>
    </recommendedName>
</protein>
<reference evidence="16 17" key="1">
    <citation type="submission" date="2019-09" db="EMBL/GenBank/DDBJ databases">
        <title>Bird 10,000 Genomes (B10K) Project - Family phase.</title>
        <authorList>
            <person name="Zhang G."/>
        </authorList>
    </citation>
    <scope>NUCLEOTIDE SEQUENCE [LARGE SCALE GENOMIC DNA]</scope>
    <source>
        <strain evidence="16">B10K-DU-001-70</strain>
        <tissue evidence="16">Muscle</tissue>
    </source>
</reference>
<dbReference type="InterPro" id="IPR010661">
    <property type="entry name" value="RVT_thumb"/>
</dbReference>
<dbReference type="SUPFAM" id="SSF53098">
    <property type="entry name" value="Ribonuclease H-like"/>
    <property type="match status" value="2"/>
</dbReference>
<dbReference type="GO" id="GO:0003964">
    <property type="term" value="F:RNA-directed DNA polymerase activity"/>
    <property type="evidence" value="ECO:0007669"/>
    <property type="project" value="UniProtKB-KW"/>
</dbReference>
<evidence type="ECO:0000256" key="8">
    <source>
        <dbReference type="ARBA" id="ARBA00022833"/>
    </source>
</evidence>